<dbReference type="RefSeq" id="WP_381020176.1">
    <property type="nucleotide sequence ID" value="NZ_JBHSNY010000003.1"/>
</dbReference>
<reference evidence="4" key="1">
    <citation type="journal article" date="2019" name="Int. J. Syst. Evol. Microbiol.">
        <title>The Global Catalogue of Microorganisms (GCM) 10K type strain sequencing project: providing services to taxonomists for standard genome sequencing and annotation.</title>
        <authorList>
            <consortium name="The Broad Institute Genomics Platform"/>
            <consortium name="The Broad Institute Genome Sequencing Center for Infectious Disease"/>
            <person name="Wu L."/>
            <person name="Ma J."/>
        </authorList>
    </citation>
    <scope>NUCLEOTIDE SEQUENCE [LARGE SCALE GENOMIC DNA]</scope>
    <source>
        <strain evidence="4">CGMCC 4.7248</strain>
    </source>
</reference>
<keyword evidence="1" id="KW-0812">Transmembrane</keyword>
<feature type="transmembrane region" description="Helical" evidence="1">
    <location>
        <begin position="291"/>
        <end position="309"/>
    </location>
</feature>
<dbReference type="PANTHER" id="PTHR43833">
    <property type="entry name" value="POTASSIUM CHANNEL PROTEIN 2-RELATED-RELATED"/>
    <property type="match status" value="1"/>
</dbReference>
<keyword evidence="4" id="KW-1185">Reference proteome</keyword>
<evidence type="ECO:0000259" key="2">
    <source>
        <dbReference type="PROSITE" id="PS51201"/>
    </source>
</evidence>
<protein>
    <submittedName>
        <fullName evidence="3">NAD-binding protein</fullName>
    </submittedName>
</protein>
<dbReference type="Proteomes" id="UP001596154">
    <property type="component" value="Unassembled WGS sequence"/>
</dbReference>
<dbReference type="PROSITE" id="PS51201">
    <property type="entry name" value="RCK_N"/>
    <property type="match status" value="1"/>
</dbReference>
<dbReference type="Pfam" id="PF02254">
    <property type="entry name" value="TrkA_N"/>
    <property type="match status" value="2"/>
</dbReference>
<comment type="caution">
    <text evidence="3">The sequence shown here is derived from an EMBL/GenBank/DDBJ whole genome shotgun (WGS) entry which is preliminary data.</text>
</comment>
<dbReference type="SUPFAM" id="SSF51735">
    <property type="entry name" value="NAD(P)-binding Rossmann-fold domains"/>
    <property type="match status" value="2"/>
</dbReference>
<organism evidence="3 4">
    <name type="scientific">Streptomyces bullii</name>
    <dbReference type="NCBI Taxonomy" id="349910"/>
    <lineage>
        <taxon>Bacteria</taxon>
        <taxon>Bacillati</taxon>
        <taxon>Actinomycetota</taxon>
        <taxon>Actinomycetes</taxon>
        <taxon>Kitasatosporales</taxon>
        <taxon>Streptomycetaceae</taxon>
        <taxon>Streptomyces</taxon>
    </lineage>
</organism>
<proteinExistence type="predicted"/>
<evidence type="ECO:0000313" key="3">
    <source>
        <dbReference type="EMBL" id="MFC5634230.1"/>
    </source>
</evidence>
<gene>
    <name evidence="3" type="ORF">ACFPZJ_10630</name>
</gene>
<dbReference type="EMBL" id="JBHSNY010000003">
    <property type="protein sequence ID" value="MFC5634230.1"/>
    <property type="molecule type" value="Genomic_DNA"/>
</dbReference>
<dbReference type="Gene3D" id="3.40.50.720">
    <property type="entry name" value="NAD(P)-binding Rossmann-like Domain"/>
    <property type="match status" value="2"/>
</dbReference>
<sequence>MVVCGDDGLAHRLAAELRGVYGEQVVLVVPSSGRDVRQPVVGRARAASAALLDRVRGVGAAVNRANGTGGEPAGATQRVLEAAELTEAVLAEAGVERAAALALVYDDDETNIRAALTARRLNPRLRLVLRLYNRRLGQHIEELLDQAAALASGGAPAAGFDASTTVLSDADTAAPALAATALAGTSKVVQTDGLLLRAVERQPPRAGEVADPGLCTLALLSATSNDPAGADGSESSGEQGPQLLPDAAAVAAATGRGTVVLEQVSYSGPSLPAGRGGVPPIASLFSRRLRWSLAGLVGCVVALAVALTVVTGEHFLYATYVTLLDLFAINEPALHQSTARQVLQLLSGLLGLLLLAAVLEALGTFRTASALRKPPRGLGGHVVLLGLGKIGTRVLTRLRELHIPVVCVEADPEARGLATARRLRVPVVLGDVTQEGVLESAKIHRAHALLALTSADTTNLEAVLYARSLRPDLRVVLRLYDDDFATAVYRTLRAAHPRALTRSRSVSHLAAPAFAGAMMGRQILGAIPVERRVLLFAAVEVGGLPQLEGRTVGEAFRAGAWRVLALDTAAPGERRQDLASDVPGEDGGASSGLVWDLPETYVLRSGDRVVLAATRRGLAELLGRRRRERAGA</sequence>
<dbReference type="InterPro" id="IPR050721">
    <property type="entry name" value="Trk_Ktr_HKT_K-transport"/>
</dbReference>
<dbReference type="InterPro" id="IPR003148">
    <property type="entry name" value="RCK_N"/>
</dbReference>
<name>A0ABW0UKZ7_9ACTN</name>
<dbReference type="InterPro" id="IPR036291">
    <property type="entry name" value="NAD(P)-bd_dom_sf"/>
</dbReference>
<feature type="transmembrane region" description="Helical" evidence="1">
    <location>
        <begin position="345"/>
        <end position="365"/>
    </location>
</feature>
<evidence type="ECO:0000313" key="4">
    <source>
        <dbReference type="Proteomes" id="UP001596154"/>
    </source>
</evidence>
<keyword evidence="1" id="KW-0472">Membrane</keyword>
<dbReference type="PANTHER" id="PTHR43833:SF11">
    <property type="entry name" value="VOLTAGE-GATED POTASSIUM CHANNEL KCH"/>
    <property type="match status" value="1"/>
</dbReference>
<feature type="domain" description="RCK N-terminal" evidence="2">
    <location>
        <begin position="379"/>
        <end position="495"/>
    </location>
</feature>
<keyword evidence="1" id="KW-1133">Transmembrane helix</keyword>
<evidence type="ECO:0000256" key="1">
    <source>
        <dbReference type="SAM" id="Phobius"/>
    </source>
</evidence>
<accession>A0ABW0UKZ7</accession>